<dbReference type="InterPro" id="IPR017520">
    <property type="entry name" value="CHP03086"/>
</dbReference>
<sequence length="196" mass="20511">MDLRASNRRALALVSELIAALRPEQLGLPTPCSAWTVGDLLRHMISQNKRFAAAARGEDADAACPLDGGELGDDPAATYRDSADLAVAAYLVEDIAGRRMVLEELPGPLPALVAISFHFTDSLVHGWDVARSIGVPFQPPDELSGAALGIGSRIPDGARGPGGAFGPAVEPVSSAGDFDRLLCLVGRDPYWASPVT</sequence>
<evidence type="ECO:0000313" key="3">
    <source>
        <dbReference type="Proteomes" id="UP001500729"/>
    </source>
</evidence>
<feature type="domain" description="Mycothiol-dependent maleylpyruvate isomerase metal-binding" evidence="1">
    <location>
        <begin position="9"/>
        <end position="130"/>
    </location>
</feature>
<dbReference type="Proteomes" id="UP001500729">
    <property type="component" value="Unassembled WGS sequence"/>
</dbReference>
<protein>
    <submittedName>
        <fullName evidence="2">TIGR03086 family metal-binding protein</fullName>
    </submittedName>
</protein>
<accession>A0ABP3NSL6</accession>
<comment type="caution">
    <text evidence="2">The sequence shown here is derived from an EMBL/GenBank/DDBJ whole genome shotgun (WGS) entry which is preliminary data.</text>
</comment>
<dbReference type="Gene3D" id="1.20.120.450">
    <property type="entry name" value="dinb family like domain"/>
    <property type="match status" value="1"/>
</dbReference>
<gene>
    <name evidence="2" type="ORF">GCM10009533_57760</name>
</gene>
<keyword evidence="3" id="KW-1185">Reference proteome</keyword>
<name>A0ABP3NSL6_SACER</name>
<dbReference type="EMBL" id="BAAAGS010000055">
    <property type="protein sequence ID" value="GAA0551911.1"/>
    <property type="molecule type" value="Genomic_DNA"/>
</dbReference>
<dbReference type="NCBIfam" id="TIGR03083">
    <property type="entry name" value="maleylpyruvate isomerase family mycothiol-dependent enzyme"/>
    <property type="match status" value="1"/>
</dbReference>
<dbReference type="InterPro" id="IPR017517">
    <property type="entry name" value="Maleyloyr_isom"/>
</dbReference>
<dbReference type="SUPFAM" id="SSF109854">
    <property type="entry name" value="DinB/YfiT-like putative metalloenzymes"/>
    <property type="match status" value="1"/>
</dbReference>
<proteinExistence type="predicted"/>
<evidence type="ECO:0000313" key="2">
    <source>
        <dbReference type="EMBL" id="GAA0551911.1"/>
    </source>
</evidence>
<dbReference type="NCBIfam" id="TIGR03086">
    <property type="entry name" value="TIGR03086 family metal-binding protein"/>
    <property type="match status" value="1"/>
</dbReference>
<organism evidence="2 3">
    <name type="scientific">Saccharopolyspora erythraea</name>
    <name type="common">Streptomyces erythraeus</name>
    <dbReference type="NCBI Taxonomy" id="1836"/>
    <lineage>
        <taxon>Bacteria</taxon>
        <taxon>Bacillati</taxon>
        <taxon>Actinomycetota</taxon>
        <taxon>Actinomycetes</taxon>
        <taxon>Pseudonocardiales</taxon>
        <taxon>Pseudonocardiaceae</taxon>
        <taxon>Saccharopolyspora</taxon>
    </lineage>
</organism>
<evidence type="ECO:0000259" key="1">
    <source>
        <dbReference type="Pfam" id="PF11716"/>
    </source>
</evidence>
<dbReference type="InterPro" id="IPR024344">
    <property type="entry name" value="MDMPI_metal-binding"/>
</dbReference>
<reference evidence="3" key="1">
    <citation type="journal article" date="2019" name="Int. J. Syst. Evol. Microbiol.">
        <title>The Global Catalogue of Microorganisms (GCM) 10K type strain sequencing project: providing services to taxonomists for standard genome sequencing and annotation.</title>
        <authorList>
            <consortium name="The Broad Institute Genomics Platform"/>
            <consortium name="The Broad Institute Genome Sequencing Center for Infectious Disease"/>
            <person name="Wu L."/>
            <person name="Ma J."/>
        </authorList>
    </citation>
    <scope>NUCLEOTIDE SEQUENCE [LARGE SCALE GENOMIC DNA]</scope>
    <source>
        <strain evidence="3">JCM 10303</strain>
    </source>
</reference>
<dbReference type="InterPro" id="IPR034660">
    <property type="entry name" value="DinB/YfiT-like"/>
</dbReference>
<dbReference type="Pfam" id="PF11716">
    <property type="entry name" value="MDMPI_N"/>
    <property type="match status" value="1"/>
</dbReference>